<dbReference type="GO" id="GO:0016866">
    <property type="term" value="F:intramolecular transferase activity"/>
    <property type="evidence" value="ECO:0007669"/>
    <property type="project" value="InterPro"/>
</dbReference>
<evidence type="ECO:0000313" key="8">
    <source>
        <dbReference type="Proteomes" id="UP000782519"/>
    </source>
</evidence>
<evidence type="ECO:0000256" key="3">
    <source>
        <dbReference type="ARBA" id="ARBA00022628"/>
    </source>
</evidence>
<evidence type="ECO:0000256" key="5">
    <source>
        <dbReference type="ARBA" id="ARBA00023285"/>
    </source>
</evidence>
<name>A0A933W2M5_RHOPL</name>
<reference evidence="7" key="1">
    <citation type="submission" date="2020-07" db="EMBL/GenBank/DDBJ databases">
        <title>Huge and variable diversity of episymbiotic CPR bacteria and DPANN archaea in groundwater ecosystems.</title>
        <authorList>
            <person name="He C.Y."/>
            <person name="Keren R."/>
            <person name="Whittaker M."/>
            <person name="Farag I.F."/>
            <person name="Doudna J."/>
            <person name="Cate J.H.D."/>
            <person name="Banfield J.F."/>
        </authorList>
    </citation>
    <scope>NUCLEOTIDE SEQUENCE</scope>
    <source>
        <strain evidence="7">NC_groundwater_1818_Pr3_B-0.1um_66_35</strain>
    </source>
</reference>
<dbReference type="GO" id="GO:0031419">
    <property type="term" value="F:cobalamin binding"/>
    <property type="evidence" value="ECO:0007669"/>
    <property type="project" value="UniProtKB-KW"/>
</dbReference>
<comment type="cofactor">
    <cofactor evidence="1">
        <name>adenosylcob(III)alamin</name>
        <dbReference type="ChEBI" id="CHEBI:18408"/>
    </cofactor>
</comment>
<dbReference type="InterPro" id="IPR016176">
    <property type="entry name" value="Cbl-dep_enz_cat"/>
</dbReference>
<comment type="similarity">
    <text evidence="2">Belongs to the methylmalonyl-CoA mutase family.</text>
</comment>
<sequence length="623" mass="65275">MSSAIKDLPLAAEFPPAGYEAWRKLAEGVLKGAPFERLVGKTSDGIAIDPIYPRAIKALAIPGRALGAPWQIMQRIDHPDATEANKQALHDLENGATGLVLVFAGSVGARGFGLPATQEAVEKMLQDVHLDAGIGIELQFPPQSCDVVRHLAALIKSRGTDPAACDIRFGIDPLGARAVQGASSSDWSEIARGVAEVATGLAAIGFKMPMLAADGRVVHDSGGSEAQELAYVLSSAVAYLRALDAAGVPLDQARGMIFARLSADADQFLTLAKFRALRLLWARIEQSCGLAPKPLFVAAETAWRMLTQRDPSVNMLRATVATFSAALGGANSLAVLPHTLALGLPDAFARRVARNTQLVLLEESNLEKVADPAAGSGGIEALTRELCDAAWTQFQEIETAGGMFAALAANAIQPKVAATRAARDKAIGKRRDVLTGASEFPNLHEAPAAVLDVRPIAVPAPGAARISFAPLAPIRVATPFEVLRDKSDAVLARKAVRPKVFLANLGSAADFTARATFAKSFFETGGIEAIDTEGFTDAAALAAAYKASGAAFACLCSSDKAYAVHAAAAAQALRDAGCKRIYLAGRPGDQEAAYRDAGVQEFIFAGSDALVLLNDAWQRIEAA</sequence>
<dbReference type="InterPro" id="IPR006099">
    <property type="entry name" value="MeMalonylCoA_mutase_a/b_cat"/>
</dbReference>
<dbReference type="Gene3D" id="3.20.20.240">
    <property type="entry name" value="Methylmalonyl-CoA mutase"/>
    <property type="match status" value="1"/>
</dbReference>
<dbReference type="AlphaFoldDB" id="A0A933W2M5"/>
<dbReference type="Pfam" id="PF01642">
    <property type="entry name" value="MM_CoA_mutase"/>
    <property type="match status" value="1"/>
</dbReference>
<evidence type="ECO:0000313" key="7">
    <source>
        <dbReference type="EMBL" id="MBI5130448.1"/>
    </source>
</evidence>
<dbReference type="EMBL" id="JACRJB010000037">
    <property type="protein sequence ID" value="MBI5130448.1"/>
    <property type="molecule type" value="Genomic_DNA"/>
</dbReference>
<dbReference type="SUPFAM" id="SSF51703">
    <property type="entry name" value="Cobalamin (vitamin B12)-dependent enzymes"/>
    <property type="match status" value="1"/>
</dbReference>
<dbReference type="SUPFAM" id="SSF52242">
    <property type="entry name" value="Cobalamin (vitamin B12)-binding domain"/>
    <property type="match status" value="1"/>
</dbReference>
<proteinExistence type="inferred from homology"/>
<evidence type="ECO:0000256" key="1">
    <source>
        <dbReference type="ARBA" id="ARBA00001922"/>
    </source>
</evidence>
<evidence type="ECO:0000259" key="6">
    <source>
        <dbReference type="Pfam" id="PF01642"/>
    </source>
</evidence>
<feature type="domain" description="Methylmalonyl-CoA mutase alpha/beta chain catalytic" evidence="6">
    <location>
        <begin position="67"/>
        <end position="458"/>
    </location>
</feature>
<dbReference type="CDD" id="cd03677">
    <property type="entry name" value="MM_CoA_mutase_beta"/>
    <property type="match status" value="1"/>
</dbReference>
<evidence type="ECO:0000256" key="2">
    <source>
        <dbReference type="ARBA" id="ARBA00008465"/>
    </source>
</evidence>
<dbReference type="PANTHER" id="PTHR48101">
    <property type="entry name" value="METHYLMALONYL-COA MUTASE, MITOCHONDRIAL-RELATED"/>
    <property type="match status" value="1"/>
</dbReference>
<dbReference type="PANTHER" id="PTHR48101:SF4">
    <property type="entry name" value="METHYLMALONYL-COA MUTASE, MITOCHONDRIAL"/>
    <property type="match status" value="1"/>
</dbReference>
<keyword evidence="5" id="KW-0170">Cobalt</keyword>
<evidence type="ECO:0000256" key="4">
    <source>
        <dbReference type="ARBA" id="ARBA00023235"/>
    </source>
</evidence>
<comment type="caution">
    <text evidence="7">The sequence shown here is derived from an EMBL/GenBank/DDBJ whole genome shotgun (WGS) entry which is preliminary data.</text>
</comment>
<keyword evidence="4" id="KW-0413">Isomerase</keyword>
<dbReference type="InterPro" id="IPR036724">
    <property type="entry name" value="Cobalamin-bd_sf"/>
</dbReference>
<dbReference type="Gene3D" id="3.40.50.280">
    <property type="entry name" value="Cobalamin-binding domain"/>
    <property type="match status" value="1"/>
</dbReference>
<gene>
    <name evidence="7" type="ORF">HZA66_13475</name>
</gene>
<organism evidence="7 8">
    <name type="scientific">Rhodopseudomonas palustris</name>
    <dbReference type="NCBI Taxonomy" id="1076"/>
    <lineage>
        <taxon>Bacteria</taxon>
        <taxon>Pseudomonadati</taxon>
        <taxon>Pseudomonadota</taxon>
        <taxon>Alphaproteobacteria</taxon>
        <taxon>Hyphomicrobiales</taxon>
        <taxon>Nitrobacteraceae</taxon>
        <taxon>Rhodopseudomonas</taxon>
    </lineage>
</organism>
<accession>A0A933W2M5</accession>
<keyword evidence="3" id="KW-0846">Cobalamin</keyword>
<protein>
    <submittedName>
        <fullName evidence="7">Methylmalonyl-CoA mutase subunit beta</fullName>
    </submittedName>
</protein>
<dbReference type="GO" id="GO:0046872">
    <property type="term" value="F:metal ion binding"/>
    <property type="evidence" value="ECO:0007669"/>
    <property type="project" value="InterPro"/>
</dbReference>
<dbReference type="Proteomes" id="UP000782519">
    <property type="component" value="Unassembled WGS sequence"/>
</dbReference>